<protein>
    <recommendedName>
        <fullName evidence="3">Reverse transcriptase domain-containing protein</fullName>
    </recommendedName>
</protein>
<dbReference type="PANTHER" id="PTHR33116:SF84">
    <property type="entry name" value="RNA-DIRECTED DNA POLYMERASE"/>
    <property type="match status" value="1"/>
</dbReference>
<comment type="caution">
    <text evidence="1">The sequence shown here is derived from an EMBL/GenBank/DDBJ whole genome shotgun (WGS) entry which is preliminary data.</text>
</comment>
<evidence type="ECO:0000313" key="2">
    <source>
        <dbReference type="Proteomes" id="UP000824120"/>
    </source>
</evidence>
<dbReference type="Proteomes" id="UP000824120">
    <property type="component" value="Chromosome 6"/>
</dbReference>
<reference evidence="1 2" key="1">
    <citation type="submission" date="2020-09" db="EMBL/GenBank/DDBJ databases">
        <title>De no assembly of potato wild relative species, Solanum commersonii.</title>
        <authorList>
            <person name="Cho K."/>
        </authorList>
    </citation>
    <scope>NUCLEOTIDE SEQUENCE [LARGE SCALE GENOMIC DNA]</scope>
    <source>
        <strain evidence="1">LZ3.2</strain>
        <tissue evidence="1">Leaf</tissue>
    </source>
</reference>
<proteinExistence type="predicted"/>
<dbReference type="AlphaFoldDB" id="A0A9J5YPK9"/>
<gene>
    <name evidence="1" type="ORF">H5410_034053</name>
</gene>
<keyword evidence="2" id="KW-1185">Reference proteome</keyword>
<dbReference type="OrthoDB" id="1302981at2759"/>
<evidence type="ECO:0008006" key="3">
    <source>
        <dbReference type="Google" id="ProtNLM"/>
    </source>
</evidence>
<evidence type="ECO:0000313" key="1">
    <source>
        <dbReference type="EMBL" id="KAG5602683.1"/>
    </source>
</evidence>
<sequence length="136" mass="15283">MHFIEDVLRGFGFHVQLIITCVTSTTFTIEVNGVGHGYFEGKRGLRQGDPMSPLLFVLGNMGSISRVMEALTHFSNATGLLANQEVDKDYLWGKTDEKRKIMLVAWEKICTLMALTLEYCLCWKIVMAIGYKTGLT</sequence>
<name>A0A9J5YPK9_SOLCO</name>
<organism evidence="1 2">
    <name type="scientific">Solanum commersonii</name>
    <name type="common">Commerson's wild potato</name>
    <name type="synonym">Commerson's nightshade</name>
    <dbReference type="NCBI Taxonomy" id="4109"/>
    <lineage>
        <taxon>Eukaryota</taxon>
        <taxon>Viridiplantae</taxon>
        <taxon>Streptophyta</taxon>
        <taxon>Embryophyta</taxon>
        <taxon>Tracheophyta</taxon>
        <taxon>Spermatophyta</taxon>
        <taxon>Magnoliopsida</taxon>
        <taxon>eudicotyledons</taxon>
        <taxon>Gunneridae</taxon>
        <taxon>Pentapetalae</taxon>
        <taxon>asterids</taxon>
        <taxon>lamiids</taxon>
        <taxon>Solanales</taxon>
        <taxon>Solanaceae</taxon>
        <taxon>Solanoideae</taxon>
        <taxon>Solaneae</taxon>
        <taxon>Solanum</taxon>
    </lineage>
</organism>
<dbReference type="PANTHER" id="PTHR33116">
    <property type="entry name" value="REVERSE TRANSCRIPTASE ZINC-BINDING DOMAIN-CONTAINING PROTEIN-RELATED-RELATED"/>
    <property type="match status" value="1"/>
</dbReference>
<accession>A0A9J5YPK9</accession>
<dbReference type="EMBL" id="JACXVP010000006">
    <property type="protein sequence ID" value="KAG5602683.1"/>
    <property type="molecule type" value="Genomic_DNA"/>
</dbReference>